<protein>
    <recommendedName>
        <fullName evidence="3">Metallo-beta-lactamase domain-containing protein</fullName>
    </recommendedName>
</protein>
<sequence length="431" mass="47916">MNAQDTPRAMVRTYRHGLGDCHLVTLNAADGSKYRILIDCGVIVGTRDAEQRMTDVLENVYQESGGHVDLLVATHEHWDHLSGFLQAEVAFDKLKVSKVWMSWIENPRDEQAQTFKRDQNVALQLVRTAALQLDSKIADDGHPLASLLGFFGIAGRLTTASALEKVRTKADSPRYCDPKDKPALLQDFNARIYVLGPPRDPAMLRKTLPSKRNPETYSLTADSLDVMTSIFMGDAESPFVSSYRIPMEVARQQAFFQHQYWNEEDWRRVDSDYLGDATELAIALDNMTNNTSLVLAIELVDNGDVLLFAADAQVGNWLSWSDCSWTIDGQNVTGTDLLKRTVYYKVGHHGSLNATLKEKGLALMERLKVAVVPVDHAMAVKKNWGKLPLPTLVAALEAATRASGSVLRTDMEPAQNKNGIVSDPLYFDVPI</sequence>
<dbReference type="InterPro" id="IPR052159">
    <property type="entry name" value="Competence_DNA_uptake"/>
</dbReference>
<dbReference type="Proteomes" id="UP000019146">
    <property type="component" value="Plasmid unnamed"/>
</dbReference>
<reference evidence="1 2" key="1">
    <citation type="journal article" date="2014" name="Genome Announc.">
        <title>Draft Genome Sequence of the Haloacid-Degrading Burkholderia caribensis Strain MBA4.</title>
        <authorList>
            <person name="Pan Y."/>
            <person name="Kong K.F."/>
            <person name="Tsang J.S."/>
        </authorList>
    </citation>
    <scope>NUCLEOTIDE SEQUENCE [LARGE SCALE GENOMIC DNA]</scope>
    <source>
        <strain evidence="1 2">MBA4</strain>
        <plasmid evidence="2">Plasmid</plasmid>
    </source>
</reference>
<evidence type="ECO:0000313" key="1">
    <source>
        <dbReference type="EMBL" id="ALL71379.1"/>
    </source>
</evidence>
<evidence type="ECO:0000313" key="2">
    <source>
        <dbReference type="Proteomes" id="UP000019146"/>
    </source>
</evidence>
<dbReference type="Gene3D" id="3.60.15.10">
    <property type="entry name" value="Ribonuclease Z/Hydroxyacylglutathione hydrolase-like"/>
    <property type="match status" value="1"/>
</dbReference>
<dbReference type="RefSeq" id="WP_035992400.1">
    <property type="nucleotide sequence ID" value="NZ_CP012748.1"/>
</dbReference>
<keyword evidence="1" id="KW-0614">Plasmid</keyword>
<dbReference type="KEGG" id="bcai:K788_0001820"/>
<dbReference type="EMBL" id="CP012748">
    <property type="protein sequence ID" value="ALL71379.1"/>
    <property type="molecule type" value="Genomic_DNA"/>
</dbReference>
<name>A0A0P0RQQ2_9BURK</name>
<dbReference type="InterPro" id="IPR036866">
    <property type="entry name" value="RibonucZ/Hydroxyglut_hydro"/>
</dbReference>
<organism evidence="1 2">
    <name type="scientific">Paraburkholderia caribensis MBA4</name>
    <dbReference type="NCBI Taxonomy" id="1323664"/>
    <lineage>
        <taxon>Bacteria</taxon>
        <taxon>Pseudomonadati</taxon>
        <taxon>Pseudomonadota</taxon>
        <taxon>Betaproteobacteria</taxon>
        <taxon>Burkholderiales</taxon>
        <taxon>Burkholderiaceae</taxon>
        <taxon>Paraburkholderia</taxon>
    </lineage>
</organism>
<dbReference type="AlphaFoldDB" id="A0A0P0RQQ2"/>
<dbReference type="SUPFAM" id="SSF56281">
    <property type="entry name" value="Metallo-hydrolase/oxidoreductase"/>
    <property type="match status" value="1"/>
</dbReference>
<proteinExistence type="predicted"/>
<dbReference type="PANTHER" id="PTHR30619">
    <property type="entry name" value="DNA INTERNALIZATION/COMPETENCE PROTEIN COMEC/REC2"/>
    <property type="match status" value="1"/>
</dbReference>
<dbReference type="PANTHER" id="PTHR30619:SF1">
    <property type="entry name" value="RECOMBINATION PROTEIN 2"/>
    <property type="match status" value="1"/>
</dbReference>
<evidence type="ECO:0008006" key="3">
    <source>
        <dbReference type="Google" id="ProtNLM"/>
    </source>
</evidence>
<accession>A0A0P0RQQ2</accession>
<dbReference type="GeneID" id="69974751"/>
<geneLocation type="plasmid" evidence="2"/>
<gene>
    <name evidence="1" type="ORF">K788_0001820</name>
</gene>